<evidence type="ECO:0000256" key="1">
    <source>
        <dbReference type="SAM" id="Coils"/>
    </source>
</evidence>
<protein>
    <submittedName>
        <fullName evidence="2">Uncharacterized protein</fullName>
    </submittedName>
</protein>
<accession>A0AAV7D9D5</accession>
<dbReference type="EMBL" id="WNYA01000001">
    <property type="protein sequence ID" value="KAG8593816.1"/>
    <property type="molecule type" value="Genomic_DNA"/>
</dbReference>
<evidence type="ECO:0000313" key="3">
    <source>
        <dbReference type="Proteomes" id="UP000824782"/>
    </source>
</evidence>
<comment type="caution">
    <text evidence="2">The sequence shown here is derived from an EMBL/GenBank/DDBJ whole genome shotgun (WGS) entry which is preliminary data.</text>
</comment>
<organism evidence="2 3">
    <name type="scientific">Engystomops pustulosus</name>
    <name type="common">Tungara frog</name>
    <name type="synonym">Physalaemus pustulosus</name>
    <dbReference type="NCBI Taxonomy" id="76066"/>
    <lineage>
        <taxon>Eukaryota</taxon>
        <taxon>Metazoa</taxon>
        <taxon>Chordata</taxon>
        <taxon>Craniata</taxon>
        <taxon>Vertebrata</taxon>
        <taxon>Euteleostomi</taxon>
        <taxon>Amphibia</taxon>
        <taxon>Batrachia</taxon>
        <taxon>Anura</taxon>
        <taxon>Neobatrachia</taxon>
        <taxon>Hyloidea</taxon>
        <taxon>Leptodactylidae</taxon>
        <taxon>Leiuperinae</taxon>
        <taxon>Engystomops</taxon>
    </lineage>
</organism>
<dbReference type="Proteomes" id="UP000824782">
    <property type="component" value="Unassembled WGS sequence"/>
</dbReference>
<keyword evidence="3" id="KW-1185">Reference proteome</keyword>
<dbReference type="AlphaFoldDB" id="A0AAV7D9D5"/>
<reference evidence="2" key="1">
    <citation type="thesis" date="2020" institute="ProQuest LLC" country="789 East Eisenhower Parkway, Ann Arbor, MI, USA">
        <title>Comparative Genomics and Chromosome Evolution.</title>
        <authorList>
            <person name="Mudd A.B."/>
        </authorList>
    </citation>
    <scope>NUCLEOTIDE SEQUENCE</scope>
    <source>
        <strain evidence="2">237g6f4</strain>
        <tissue evidence="2">Blood</tissue>
    </source>
</reference>
<feature type="coiled-coil region" evidence="1">
    <location>
        <begin position="444"/>
        <end position="506"/>
    </location>
</feature>
<proteinExistence type="predicted"/>
<feature type="coiled-coil region" evidence="1">
    <location>
        <begin position="188"/>
        <end position="299"/>
    </location>
</feature>
<keyword evidence="1" id="KW-0175">Coiled coil</keyword>
<evidence type="ECO:0000313" key="2">
    <source>
        <dbReference type="EMBL" id="KAG8593816.1"/>
    </source>
</evidence>
<sequence>MTFVDPIRYRSPIKNILMYQSDEFDSGFPSSSTSSFSGVLENELKKEVNRSEKRRSMLADSLRNAYHAIEYQKNCLEQQDRYFTSSKSTLESLLMKQELLESRLSNLKQNNFYPSILSLGVSEKNLQQSSRYPPEVKDYSRITALEREISDIKEQMRCSKSVWGSNNAYTQNMSKDGKSDEVEVKEVNEELRQHAELMEAKCSNAQRERDVLELQIVSLHSGLHQEKVSSKELEKKCVKLQSEITANRSINESLHLEVSALKQQSHTLENAVKGSESEKKLLHVKVENLQKEKQILMSQKELLFEIMKKKGKWKYLSKELTRRDPEVIQTIAGNERGCSGETSFSDLSHTASLRHSGRRGRRMKERKYKSNGPNFFQSHDCHTDYDRKYLSKEKDGNARNKQTQLEKNEIYFKDENSSGKYIPKNVSKICELNTDIIVACYQHLSELLSKLECLKMNNVILDNEKEQILKFLLRMINDFQDYKRNNENSREKVEKLLNEHTDLRENYHKRMNQVTAVIIELKHLRQAYNGLLKCSQDPDDKKAMQWISRVQKIKDALKLLLEEQSLNPIPLMKQHHITQENK</sequence>
<gene>
    <name evidence="2" type="ORF">GDO81_000959</name>
</gene>
<name>A0AAV7D9D5_ENGPU</name>
<feature type="coiled-coil region" evidence="1">
    <location>
        <begin position="59"/>
        <end position="110"/>
    </location>
</feature>